<gene>
    <name evidence="2" type="ORF">C5167_041285</name>
</gene>
<evidence type="ECO:0000313" key="3">
    <source>
        <dbReference type="Proteomes" id="UP000316621"/>
    </source>
</evidence>
<accession>A0A4Y7IKS2</accession>
<dbReference type="Gramene" id="RZC48332">
    <property type="protein sequence ID" value="RZC48332"/>
    <property type="gene ID" value="C5167_041285"/>
</dbReference>
<evidence type="ECO:0000313" key="2">
    <source>
        <dbReference type="EMBL" id="RZC48332.1"/>
    </source>
</evidence>
<sequence>MSSDSSPRQQIEGTKKEKAPVPPSKQAKSGGGKQRRRSGAKYSIRRRLTTWSFDQDKVYFVKFFLRLQVILSHRLLQKEGLDTSDGTDFCQLKVNLKFPRCVGLEKLRSKPFMIPSLKERVELFGFLMKPASDG</sequence>
<evidence type="ECO:0000256" key="1">
    <source>
        <dbReference type="SAM" id="MobiDB-lite"/>
    </source>
</evidence>
<proteinExistence type="predicted"/>
<dbReference type="EMBL" id="CM010715">
    <property type="protein sequence ID" value="RZC48332.1"/>
    <property type="molecule type" value="Genomic_DNA"/>
</dbReference>
<protein>
    <submittedName>
        <fullName evidence="2">Uncharacterized protein</fullName>
    </submittedName>
</protein>
<reference evidence="2 3" key="1">
    <citation type="journal article" date="2018" name="Science">
        <title>The opium poppy genome and morphinan production.</title>
        <authorList>
            <person name="Guo L."/>
            <person name="Winzer T."/>
            <person name="Yang X."/>
            <person name="Li Y."/>
            <person name="Ning Z."/>
            <person name="He Z."/>
            <person name="Teodor R."/>
            <person name="Lu Y."/>
            <person name="Bowser T.A."/>
            <person name="Graham I.A."/>
            <person name="Ye K."/>
        </authorList>
    </citation>
    <scope>NUCLEOTIDE SEQUENCE [LARGE SCALE GENOMIC DNA]</scope>
    <source>
        <strain evidence="3">cv. HN1</strain>
        <tissue evidence="2">Leaves</tissue>
    </source>
</reference>
<dbReference type="AlphaFoldDB" id="A0A4Y7IKS2"/>
<feature type="compositionally biased region" description="Polar residues" evidence="1">
    <location>
        <begin position="1"/>
        <end position="12"/>
    </location>
</feature>
<organism evidence="2 3">
    <name type="scientific">Papaver somniferum</name>
    <name type="common">Opium poppy</name>
    <dbReference type="NCBI Taxonomy" id="3469"/>
    <lineage>
        <taxon>Eukaryota</taxon>
        <taxon>Viridiplantae</taxon>
        <taxon>Streptophyta</taxon>
        <taxon>Embryophyta</taxon>
        <taxon>Tracheophyta</taxon>
        <taxon>Spermatophyta</taxon>
        <taxon>Magnoliopsida</taxon>
        <taxon>Ranunculales</taxon>
        <taxon>Papaveraceae</taxon>
        <taxon>Papaveroideae</taxon>
        <taxon>Papaver</taxon>
    </lineage>
</organism>
<dbReference type="Proteomes" id="UP000316621">
    <property type="component" value="Chromosome 1"/>
</dbReference>
<name>A0A4Y7IKS2_PAPSO</name>
<keyword evidence="3" id="KW-1185">Reference proteome</keyword>
<feature type="region of interest" description="Disordered" evidence="1">
    <location>
        <begin position="1"/>
        <end position="41"/>
    </location>
</feature>